<dbReference type="AlphaFoldDB" id="A0A1H3YLA5"/>
<keyword evidence="4" id="KW-1185">Reference proteome</keyword>
<keyword evidence="1" id="KW-0472">Membrane</keyword>
<dbReference type="InterPro" id="IPR014346">
    <property type="entry name" value="Prenyl_protease-related"/>
</dbReference>
<evidence type="ECO:0000313" key="3">
    <source>
        <dbReference type="EMBL" id="SEA11981.1"/>
    </source>
</evidence>
<gene>
    <name evidence="3" type="ORF">SAMN05660420_01277</name>
</gene>
<dbReference type="NCBIfam" id="TIGR03008">
    <property type="entry name" value="pepcterm_CAAX"/>
    <property type="match status" value="1"/>
</dbReference>
<dbReference type="Proteomes" id="UP000199409">
    <property type="component" value="Unassembled WGS sequence"/>
</dbReference>
<dbReference type="STRING" id="37625.SAMN05660420_01277"/>
<dbReference type="GO" id="GO:0004175">
    <property type="term" value="F:endopeptidase activity"/>
    <property type="evidence" value="ECO:0007669"/>
    <property type="project" value="UniProtKB-ARBA"/>
</dbReference>
<dbReference type="InterPro" id="IPR003675">
    <property type="entry name" value="Rce1/LyrA-like_dom"/>
</dbReference>
<dbReference type="RefSeq" id="WP_092345876.1">
    <property type="nucleotide sequence ID" value="NZ_FNQN01000003.1"/>
</dbReference>
<keyword evidence="1" id="KW-1133">Transmembrane helix</keyword>
<organism evidence="3 4">
    <name type="scientific">Desulfuromusa kysingii</name>
    <dbReference type="NCBI Taxonomy" id="37625"/>
    <lineage>
        <taxon>Bacteria</taxon>
        <taxon>Pseudomonadati</taxon>
        <taxon>Thermodesulfobacteriota</taxon>
        <taxon>Desulfuromonadia</taxon>
        <taxon>Desulfuromonadales</taxon>
        <taxon>Geopsychrobacteraceae</taxon>
        <taxon>Desulfuromusa</taxon>
    </lineage>
</organism>
<evidence type="ECO:0000313" key="4">
    <source>
        <dbReference type="Proteomes" id="UP000199409"/>
    </source>
</evidence>
<name>A0A1H3YLA5_9BACT</name>
<feature type="transmembrane region" description="Helical" evidence="1">
    <location>
        <begin position="180"/>
        <end position="197"/>
    </location>
</feature>
<feature type="transmembrane region" description="Helical" evidence="1">
    <location>
        <begin position="42"/>
        <end position="60"/>
    </location>
</feature>
<dbReference type="GO" id="GO:0080120">
    <property type="term" value="P:CAAX-box protein maturation"/>
    <property type="evidence" value="ECO:0007669"/>
    <property type="project" value="UniProtKB-ARBA"/>
</dbReference>
<reference evidence="3 4" key="1">
    <citation type="submission" date="2016-10" db="EMBL/GenBank/DDBJ databases">
        <authorList>
            <person name="de Groot N.N."/>
        </authorList>
    </citation>
    <scope>NUCLEOTIDE SEQUENCE [LARGE SCALE GENOMIC DNA]</scope>
    <source>
        <strain evidence="3 4">DSM 7343</strain>
    </source>
</reference>
<protein>
    <recommendedName>
        <fullName evidence="2">CAAX prenyl protease 2/Lysostaphin resistance protein A-like domain-containing protein</fullName>
    </recommendedName>
</protein>
<dbReference type="Pfam" id="PF02517">
    <property type="entry name" value="Rce1-like"/>
    <property type="match status" value="1"/>
</dbReference>
<keyword evidence="1" id="KW-0812">Transmembrane</keyword>
<feature type="transmembrane region" description="Helical" evidence="1">
    <location>
        <begin position="204"/>
        <end position="221"/>
    </location>
</feature>
<feature type="transmembrane region" description="Helical" evidence="1">
    <location>
        <begin position="148"/>
        <end position="174"/>
    </location>
</feature>
<proteinExistence type="predicted"/>
<dbReference type="OrthoDB" id="9787923at2"/>
<accession>A0A1H3YLA5</accession>
<feature type="transmembrane region" description="Helical" evidence="1">
    <location>
        <begin position="5"/>
        <end position="22"/>
    </location>
</feature>
<evidence type="ECO:0000256" key="1">
    <source>
        <dbReference type="SAM" id="Phobius"/>
    </source>
</evidence>
<feature type="transmembrane region" description="Helical" evidence="1">
    <location>
        <begin position="81"/>
        <end position="102"/>
    </location>
</feature>
<dbReference type="EMBL" id="FNQN01000003">
    <property type="protein sequence ID" value="SEA11981.1"/>
    <property type="molecule type" value="Genomic_DNA"/>
</dbReference>
<sequence>MGKAGWVRIIPFATFMAFIGVQQLLELSVSKGWLDLTAQQMLYLYPLKTVLVLGLILFFWRQYTELQLSDFKNLRHSIASIGIGLLVFILWINMDWGFTALGESKGFDPFLIESATSRNLLIFSRLFGAALVVPIMEELFWRSFMLRYVITANFSSVRIGTFTLTSFLICAVLFGLEHNLILAGIMAGAAYSGLLYWTKSIYQCVLAHAVTNLILGIYVLQTGHWQFW</sequence>
<feature type="transmembrane region" description="Helical" evidence="1">
    <location>
        <begin position="122"/>
        <end position="141"/>
    </location>
</feature>
<feature type="domain" description="CAAX prenyl protease 2/Lysostaphin resistance protein A-like" evidence="2">
    <location>
        <begin position="123"/>
        <end position="214"/>
    </location>
</feature>
<evidence type="ECO:0000259" key="2">
    <source>
        <dbReference type="Pfam" id="PF02517"/>
    </source>
</evidence>